<reference evidence="1" key="1">
    <citation type="submission" date="2022-10" db="EMBL/GenBank/DDBJ databases">
        <title>Culturing micro-colonial fungi from biological soil crusts in the Mojave desert and describing Neophaeococcomyces mojavensis, and introducing the new genera and species Taxawa tesnikishii.</title>
        <authorList>
            <person name="Kurbessoian T."/>
            <person name="Stajich J.E."/>
        </authorList>
    </citation>
    <scope>NUCLEOTIDE SEQUENCE</scope>
    <source>
        <strain evidence="1">JES_115</strain>
    </source>
</reference>
<protein>
    <submittedName>
        <fullName evidence="1">Uncharacterized protein</fullName>
    </submittedName>
</protein>
<keyword evidence="2" id="KW-1185">Reference proteome</keyword>
<proteinExistence type="predicted"/>
<comment type="caution">
    <text evidence="1">The sequence shown here is derived from an EMBL/GenBank/DDBJ whole genome shotgun (WGS) entry which is preliminary data.</text>
</comment>
<sequence>MRPKELVKVVGIKKRILDDKGLQTGEQDVARDALEDMLSVGRAGKLDIFCYVFKRIGGVRWAGARRGRYCVIWPGAFREPEMQLRRIFERCEERRKPSGTGPRIRPRLLQIMGVGNVNDRLKAAQ</sequence>
<organism evidence="1 2">
    <name type="scientific">Coniosporium tulheliwenetii</name>
    <dbReference type="NCBI Taxonomy" id="3383036"/>
    <lineage>
        <taxon>Eukaryota</taxon>
        <taxon>Fungi</taxon>
        <taxon>Dikarya</taxon>
        <taxon>Ascomycota</taxon>
        <taxon>Pezizomycotina</taxon>
        <taxon>Dothideomycetes</taxon>
        <taxon>Dothideomycetes incertae sedis</taxon>
        <taxon>Coniosporium</taxon>
    </lineage>
</organism>
<evidence type="ECO:0000313" key="2">
    <source>
        <dbReference type="Proteomes" id="UP001172680"/>
    </source>
</evidence>
<gene>
    <name evidence="1" type="ORF">H2199_009173</name>
</gene>
<evidence type="ECO:0000313" key="1">
    <source>
        <dbReference type="EMBL" id="KAJ9633924.1"/>
    </source>
</evidence>
<accession>A0ACC2YFE8</accession>
<dbReference type="EMBL" id="JAPDRP010000039">
    <property type="protein sequence ID" value="KAJ9633924.1"/>
    <property type="molecule type" value="Genomic_DNA"/>
</dbReference>
<dbReference type="Proteomes" id="UP001172680">
    <property type="component" value="Unassembled WGS sequence"/>
</dbReference>
<name>A0ACC2YFE8_9PEZI</name>